<dbReference type="Pfam" id="PF00079">
    <property type="entry name" value="Serpin"/>
    <property type="match status" value="1"/>
</dbReference>
<name>A0A9P8RW76_9EUKA</name>
<dbReference type="AlphaFoldDB" id="A0A9P8RW76"/>
<organism evidence="4 5">
    <name type="scientific">Spironucleus salmonicida</name>
    <dbReference type="NCBI Taxonomy" id="348837"/>
    <lineage>
        <taxon>Eukaryota</taxon>
        <taxon>Metamonada</taxon>
        <taxon>Diplomonadida</taxon>
        <taxon>Hexamitidae</taxon>
        <taxon>Hexamitinae</taxon>
        <taxon>Spironucleus</taxon>
    </lineage>
</organism>
<dbReference type="KEGG" id="ssao:94299837"/>
<reference evidence="4 5" key="1">
    <citation type="journal article" date="2014" name="PLoS Genet.">
        <title>The Genome of Spironucleus salmonicida Highlights a Fish Pathogen Adapted to Fluctuating Environments.</title>
        <authorList>
            <person name="Xu F."/>
            <person name="Jerlstrom-Hultqvist J."/>
            <person name="Einarsson E."/>
            <person name="Astvaldsson A."/>
            <person name="Svard S.G."/>
            <person name="Andersson J.O."/>
        </authorList>
    </citation>
    <scope>NUCLEOTIDE SEQUENCE [LARGE SCALE GENOMIC DNA]</scope>
    <source>
        <strain evidence="4 5">ATCC 50377</strain>
    </source>
</reference>
<keyword evidence="5" id="KW-1185">Reference proteome</keyword>
<dbReference type="SMART" id="SM00093">
    <property type="entry name" value="SERPIN"/>
    <property type="match status" value="1"/>
</dbReference>
<feature type="domain" description="Serpin" evidence="3">
    <location>
        <begin position="33"/>
        <end position="340"/>
    </location>
</feature>
<evidence type="ECO:0000313" key="5">
    <source>
        <dbReference type="Proteomes" id="UP000018208"/>
    </source>
</evidence>
<evidence type="ECO:0000256" key="2">
    <source>
        <dbReference type="RuleBase" id="RU000411"/>
    </source>
</evidence>
<dbReference type="PANTHER" id="PTHR11461">
    <property type="entry name" value="SERINE PROTEASE INHIBITOR, SERPIN"/>
    <property type="match status" value="1"/>
</dbReference>
<evidence type="ECO:0000259" key="3">
    <source>
        <dbReference type="SMART" id="SM00093"/>
    </source>
</evidence>
<dbReference type="InterPro" id="IPR036186">
    <property type="entry name" value="Serpin_sf"/>
</dbReference>
<dbReference type="GO" id="GO:0004867">
    <property type="term" value="F:serine-type endopeptidase inhibitor activity"/>
    <property type="evidence" value="ECO:0007669"/>
    <property type="project" value="InterPro"/>
</dbReference>
<protein>
    <submittedName>
        <fullName evidence="4">Serpin 1</fullName>
    </submittedName>
</protein>
<dbReference type="Gene3D" id="3.30.497.10">
    <property type="entry name" value="Antithrombin, subunit I, domain 2"/>
    <property type="match status" value="1"/>
</dbReference>
<sequence>METTKHLLEIYNIYIKEISTIIIKMEPTKIAAINMAPALAQGQNIVFSPLSLIYVLALLSASAQGPAKDELNNVFNLQGYDPAANKNFHLAANIFMRNLNLLKSNDAMAAFKIDPQPLLSAEQVNKWVSDNTAGMIPKILEKIGDEEVILVSALYFSGKFQNAFDPRQTVAADFSSFNGKTPCQMMYAKRHMGYARTSTAQVVELEYADSDIVARLILPLEDGQAAFEHSLSEENLDAKLRSKEIELRLPQFEIQSTFELKQILQKVDVNQMFESIDCRESLGSQLRVSSVIQKSVITVDEFGTDAASVTIISMRGSSLVQEKVLEVSFNKPFWFILQDGQDLIFSAGIQTTK</sequence>
<dbReference type="RefSeq" id="XP_067762397.1">
    <property type="nucleotide sequence ID" value="XM_067909641.1"/>
</dbReference>
<gene>
    <name evidence="4" type="ORF">SS50377_25814</name>
</gene>
<dbReference type="GO" id="GO:0005615">
    <property type="term" value="C:extracellular space"/>
    <property type="evidence" value="ECO:0007669"/>
    <property type="project" value="InterPro"/>
</dbReference>
<dbReference type="InterPro" id="IPR042185">
    <property type="entry name" value="Serpin_sf_2"/>
</dbReference>
<comment type="similarity">
    <text evidence="1 2">Belongs to the serpin family.</text>
</comment>
<accession>A0A9P8RW76</accession>
<dbReference type="SUPFAM" id="SSF56574">
    <property type="entry name" value="Serpins"/>
    <property type="match status" value="1"/>
</dbReference>
<dbReference type="OrthoDB" id="9518664at2759"/>
<dbReference type="Gene3D" id="2.30.39.10">
    <property type="entry name" value="Alpha-1-antitrypsin, domain 1"/>
    <property type="match status" value="1"/>
</dbReference>
<evidence type="ECO:0000256" key="1">
    <source>
        <dbReference type="ARBA" id="ARBA00009500"/>
    </source>
</evidence>
<dbReference type="CDD" id="cd00172">
    <property type="entry name" value="serpin"/>
    <property type="match status" value="1"/>
</dbReference>
<comment type="caution">
    <text evidence="4">The sequence shown here is derived from an EMBL/GenBank/DDBJ whole genome shotgun (WGS) entry which is preliminary data.</text>
</comment>
<dbReference type="InterPro" id="IPR000215">
    <property type="entry name" value="Serpin_fam"/>
</dbReference>
<evidence type="ECO:0000313" key="4">
    <source>
        <dbReference type="EMBL" id="KAH0571624.1"/>
    </source>
</evidence>
<dbReference type="Proteomes" id="UP000018208">
    <property type="component" value="Unassembled WGS sequence"/>
</dbReference>
<dbReference type="EMBL" id="AUWU02000006">
    <property type="protein sequence ID" value="KAH0571624.1"/>
    <property type="molecule type" value="Genomic_DNA"/>
</dbReference>
<dbReference type="InterPro" id="IPR042178">
    <property type="entry name" value="Serpin_sf_1"/>
</dbReference>
<dbReference type="InterPro" id="IPR023796">
    <property type="entry name" value="Serpin_dom"/>
</dbReference>
<proteinExistence type="inferred from homology"/>
<dbReference type="PANTHER" id="PTHR11461:SF211">
    <property type="entry name" value="GH10112P-RELATED"/>
    <property type="match status" value="1"/>
</dbReference>
<dbReference type="GeneID" id="94299837"/>